<name>X1TEB8_9ZZZZ</name>
<dbReference type="AlphaFoldDB" id="X1TEB8"/>
<feature type="compositionally biased region" description="Low complexity" evidence="1">
    <location>
        <begin position="204"/>
        <end position="215"/>
    </location>
</feature>
<dbReference type="EMBL" id="BARW01034132">
    <property type="protein sequence ID" value="GAJ03604.1"/>
    <property type="molecule type" value="Genomic_DNA"/>
</dbReference>
<feature type="region of interest" description="Disordered" evidence="1">
    <location>
        <begin position="177"/>
        <end position="215"/>
    </location>
</feature>
<reference evidence="2" key="1">
    <citation type="journal article" date="2014" name="Front. Microbiol.">
        <title>High frequency of phylogenetically diverse reductive dehalogenase-homologous genes in deep subseafloor sedimentary metagenomes.</title>
        <authorList>
            <person name="Kawai M."/>
            <person name="Futagami T."/>
            <person name="Toyoda A."/>
            <person name="Takaki Y."/>
            <person name="Nishi S."/>
            <person name="Hori S."/>
            <person name="Arai W."/>
            <person name="Tsubouchi T."/>
            <person name="Morono Y."/>
            <person name="Uchiyama I."/>
            <person name="Ito T."/>
            <person name="Fujiyama A."/>
            <person name="Inagaki F."/>
            <person name="Takami H."/>
        </authorList>
    </citation>
    <scope>NUCLEOTIDE SEQUENCE</scope>
    <source>
        <strain evidence="2">Expedition CK06-06</strain>
    </source>
</reference>
<evidence type="ECO:0000313" key="2">
    <source>
        <dbReference type="EMBL" id="GAJ03604.1"/>
    </source>
</evidence>
<accession>X1TEB8</accession>
<comment type="caution">
    <text evidence="2">The sequence shown here is derived from an EMBL/GenBank/DDBJ whole genome shotgun (WGS) entry which is preliminary data.</text>
</comment>
<evidence type="ECO:0000256" key="1">
    <source>
        <dbReference type="SAM" id="MobiDB-lite"/>
    </source>
</evidence>
<protein>
    <submittedName>
        <fullName evidence="2">Uncharacterized protein</fullName>
    </submittedName>
</protein>
<proteinExistence type="predicted"/>
<sequence length="215" mass="22755">MSEEKVAAAYEAAKEKAVEKAEEAQVPEVPEERTLYQGFVEEVVTRKFQEKRGDPVGRSARVWITEPKPGSEAEKAIFALGDPDTVQEIGEALESKYDYHGVSPQPISKEREGEVLGEELGKLVEGVAKEAPHVLPRLGEALKKAGLPTGGPLGQLLEAGDRAVDGVEAALGLSEALEGFEPTFEKGGAENGSMDNGATEKPEGPGSSSESPGED</sequence>
<gene>
    <name evidence="2" type="ORF">S12H4_53579</name>
</gene>
<organism evidence="2">
    <name type="scientific">marine sediment metagenome</name>
    <dbReference type="NCBI Taxonomy" id="412755"/>
    <lineage>
        <taxon>unclassified sequences</taxon>
        <taxon>metagenomes</taxon>
        <taxon>ecological metagenomes</taxon>
    </lineage>
</organism>